<evidence type="ECO:0000256" key="4">
    <source>
        <dbReference type="ARBA" id="ARBA00022989"/>
    </source>
</evidence>
<name>A0A2S5KJB9_9PROT</name>
<feature type="transmembrane region" description="Helical" evidence="6">
    <location>
        <begin position="69"/>
        <end position="87"/>
    </location>
</feature>
<evidence type="ECO:0000256" key="6">
    <source>
        <dbReference type="SAM" id="Phobius"/>
    </source>
</evidence>
<keyword evidence="3 6" id="KW-0812">Transmembrane</keyword>
<reference evidence="7 8" key="1">
    <citation type="submission" date="2018-02" db="EMBL/GenBank/DDBJ databases">
        <title>novel marine gammaproteobacteria from coastal saline agro ecosystem.</title>
        <authorList>
            <person name="Krishnan R."/>
            <person name="Ramesh Kumar N."/>
        </authorList>
    </citation>
    <scope>NUCLEOTIDE SEQUENCE [LARGE SCALE GENOMIC DNA]</scope>
    <source>
        <strain evidence="7 8">228</strain>
    </source>
</reference>
<dbReference type="OrthoDB" id="5295751at2"/>
<evidence type="ECO:0000256" key="3">
    <source>
        <dbReference type="ARBA" id="ARBA00022692"/>
    </source>
</evidence>
<protein>
    <submittedName>
        <fullName evidence="7">Lysine transporter LysE</fullName>
    </submittedName>
</protein>
<dbReference type="GO" id="GO:0005886">
    <property type="term" value="C:plasma membrane"/>
    <property type="evidence" value="ECO:0007669"/>
    <property type="project" value="UniProtKB-SubCell"/>
</dbReference>
<evidence type="ECO:0000256" key="2">
    <source>
        <dbReference type="ARBA" id="ARBA00022475"/>
    </source>
</evidence>
<dbReference type="GO" id="GO:0015171">
    <property type="term" value="F:amino acid transmembrane transporter activity"/>
    <property type="evidence" value="ECO:0007669"/>
    <property type="project" value="TreeGrafter"/>
</dbReference>
<evidence type="ECO:0000313" key="8">
    <source>
        <dbReference type="Proteomes" id="UP000238196"/>
    </source>
</evidence>
<feature type="transmembrane region" description="Helical" evidence="6">
    <location>
        <begin position="156"/>
        <end position="178"/>
    </location>
</feature>
<comment type="caution">
    <text evidence="7">The sequence shown here is derived from an EMBL/GenBank/DDBJ whole genome shotgun (WGS) entry which is preliminary data.</text>
</comment>
<accession>A0A2S5KJB9</accession>
<organism evidence="7 8">
    <name type="scientific">Proteobacteria bacterium 228</name>
    <dbReference type="NCBI Taxonomy" id="2083153"/>
    <lineage>
        <taxon>Bacteria</taxon>
        <taxon>Pseudomonadati</taxon>
        <taxon>Pseudomonadota</taxon>
    </lineage>
</organism>
<keyword evidence="4 6" id="KW-1133">Transmembrane helix</keyword>
<dbReference type="InterPro" id="IPR001123">
    <property type="entry name" value="LeuE-type"/>
</dbReference>
<gene>
    <name evidence="7" type="ORF">C4K68_22965</name>
</gene>
<proteinExistence type="predicted"/>
<dbReference type="PANTHER" id="PTHR30086">
    <property type="entry name" value="ARGININE EXPORTER PROTEIN ARGO"/>
    <property type="match status" value="1"/>
</dbReference>
<dbReference type="AlphaFoldDB" id="A0A2S5KJB9"/>
<feature type="transmembrane region" description="Helical" evidence="6">
    <location>
        <begin position="6"/>
        <end position="29"/>
    </location>
</feature>
<feature type="transmembrane region" description="Helical" evidence="6">
    <location>
        <begin position="41"/>
        <end position="63"/>
    </location>
</feature>
<dbReference type="Proteomes" id="UP000238196">
    <property type="component" value="Unassembled WGS sequence"/>
</dbReference>
<sequence length="210" mass="22414">MSSLSTVLIGVITLWSIAVITPGPNFLVAAHVSAAQGKKQAYAVVLGIAIGTLIWGLAGFLGVTLLFVAVPWLFLALKIGGGLYLLYMGWRMIKASLQPVKLVLADDAPVAMPGLRDNVLRGLLTNMANPKSAIFVSSLFASVLPPHPAFSLGMTAIALMVSISLSWYVVVVTLFSSPRFARGYLQGKRWIERCAGSIFLGFGLHLISSR</sequence>
<keyword evidence="5 6" id="KW-0472">Membrane</keyword>
<dbReference type="PANTHER" id="PTHR30086:SF19">
    <property type="entry name" value="THREONINE EFFLUX PROTEIN"/>
    <property type="match status" value="1"/>
</dbReference>
<evidence type="ECO:0000256" key="1">
    <source>
        <dbReference type="ARBA" id="ARBA00004651"/>
    </source>
</evidence>
<feature type="transmembrane region" description="Helical" evidence="6">
    <location>
        <begin position="133"/>
        <end position="150"/>
    </location>
</feature>
<keyword evidence="2" id="KW-1003">Cell membrane</keyword>
<evidence type="ECO:0000313" key="7">
    <source>
        <dbReference type="EMBL" id="PPC74860.1"/>
    </source>
</evidence>
<comment type="subcellular location">
    <subcellularLocation>
        <location evidence="1">Cell membrane</location>
        <topology evidence="1">Multi-pass membrane protein</topology>
    </subcellularLocation>
</comment>
<evidence type="ECO:0000256" key="5">
    <source>
        <dbReference type="ARBA" id="ARBA00023136"/>
    </source>
</evidence>
<dbReference type="EMBL" id="PRLP01000122">
    <property type="protein sequence ID" value="PPC74860.1"/>
    <property type="molecule type" value="Genomic_DNA"/>
</dbReference>
<dbReference type="Pfam" id="PF01810">
    <property type="entry name" value="LysE"/>
    <property type="match status" value="1"/>
</dbReference>